<organism evidence="2 3">
    <name type="scientific">Paenibacillus tritici</name>
    <dbReference type="NCBI Taxonomy" id="1873425"/>
    <lineage>
        <taxon>Bacteria</taxon>
        <taxon>Bacillati</taxon>
        <taxon>Bacillota</taxon>
        <taxon>Bacilli</taxon>
        <taxon>Bacillales</taxon>
        <taxon>Paenibacillaceae</taxon>
        <taxon>Paenibacillus</taxon>
    </lineage>
</organism>
<comment type="caution">
    <text evidence="2">The sequence shown here is derived from an EMBL/GenBank/DDBJ whole genome shotgun (WGS) entry which is preliminary data.</text>
</comment>
<dbReference type="EMBL" id="JABMKX010000001">
    <property type="protein sequence ID" value="NQX44083.1"/>
    <property type="molecule type" value="Genomic_DNA"/>
</dbReference>
<gene>
    <name evidence="2" type="ORF">HQN87_01960</name>
</gene>
<dbReference type="Proteomes" id="UP000711047">
    <property type="component" value="Unassembled WGS sequence"/>
</dbReference>
<reference evidence="2 3" key="1">
    <citation type="submission" date="2020-05" db="EMBL/GenBank/DDBJ databases">
        <title>Paenibacillus glebae, sp. nov., Paenibacillus humi sp. nov., Paenibacillus pedi sp. nov., Paenibacillus terrestris sp. nov. and Paenibacillus terricola sp. nov., isolated from a forest top soil sample.</title>
        <authorList>
            <person name="Qi S."/>
            <person name="Carlier A."/>
            <person name="Cnockaert M."/>
            <person name="Vandamme P."/>
        </authorList>
    </citation>
    <scope>NUCLEOTIDE SEQUENCE [LARGE SCALE GENOMIC DNA]</scope>
    <source>
        <strain evidence="2 3">LMG 29502</strain>
    </source>
</reference>
<dbReference type="RefSeq" id="WP_173126896.1">
    <property type="nucleotide sequence ID" value="NZ_JABMKX010000001.1"/>
</dbReference>
<accession>A0ABX2DHJ0</accession>
<keyword evidence="3" id="KW-1185">Reference proteome</keyword>
<sequence>MNGLDQHKGEGNRKSGTGTGTREPELVGFSPLAEERMASVRAVVGKTTLK</sequence>
<proteinExistence type="predicted"/>
<evidence type="ECO:0000256" key="1">
    <source>
        <dbReference type="SAM" id="MobiDB-lite"/>
    </source>
</evidence>
<feature type="region of interest" description="Disordered" evidence="1">
    <location>
        <begin position="1"/>
        <end position="31"/>
    </location>
</feature>
<feature type="compositionally biased region" description="Basic and acidic residues" evidence="1">
    <location>
        <begin position="1"/>
        <end position="13"/>
    </location>
</feature>
<evidence type="ECO:0000313" key="2">
    <source>
        <dbReference type="EMBL" id="NQX44083.1"/>
    </source>
</evidence>
<name>A0ABX2DHJ0_9BACL</name>
<protein>
    <submittedName>
        <fullName evidence="2">Uncharacterized protein</fullName>
    </submittedName>
</protein>
<evidence type="ECO:0000313" key="3">
    <source>
        <dbReference type="Proteomes" id="UP000711047"/>
    </source>
</evidence>